<dbReference type="GeneID" id="24564662"/>
<dbReference type="PANTHER" id="PTHR18976">
    <property type="entry name" value="APOLIPOPROTEIN"/>
    <property type="match status" value="1"/>
</dbReference>
<dbReference type="KEGG" id="bbig:BBBOND_0300260"/>
<proteinExistence type="predicted"/>
<evidence type="ECO:0000313" key="2">
    <source>
        <dbReference type="EMBL" id="CDR96121.1"/>
    </source>
</evidence>
<protein>
    <recommendedName>
        <fullName evidence="4">C3H1-type domain-containing protein</fullName>
    </recommendedName>
</protein>
<gene>
    <name evidence="2" type="ORF">BBBOND_0300260</name>
</gene>
<dbReference type="OrthoDB" id="5792673at2759"/>
<dbReference type="EMBL" id="LK391709">
    <property type="protein sequence ID" value="CDR96121.1"/>
    <property type="molecule type" value="Genomic_DNA"/>
</dbReference>
<evidence type="ECO:0008006" key="4">
    <source>
        <dbReference type="Google" id="ProtNLM"/>
    </source>
</evidence>
<organism evidence="2 3">
    <name type="scientific">Babesia bigemina</name>
    <dbReference type="NCBI Taxonomy" id="5866"/>
    <lineage>
        <taxon>Eukaryota</taxon>
        <taxon>Sar</taxon>
        <taxon>Alveolata</taxon>
        <taxon>Apicomplexa</taxon>
        <taxon>Aconoidasida</taxon>
        <taxon>Piroplasmida</taxon>
        <taxon>Babesiidae</taxon>
        <taxon>Babesia</taxon>
    </lineage>
</organism>
<accession>A0A061D5Y2</accession>
<reference evidence="3" key="1">
    <citation type="journal article" date="2014" name="Nucleic Acids Res.">
        <title>The evolutionary dynamics of variant antigen genes in Babesia reveal a history of genomic innovation underlying host-parasite interaction.</title>
        <authorList>
            <person name="Jackson A.P."/>
            <person name="Otto T.D."/>
            <person name="Darby A."/>
            <person name="Ramaprasad A."/>
            <person name="Xia D."/>
            <person name="Echaide I.E."/>
            <person name="Farber M."/>
            <person name="Gahlot S."/>
            <person name="Gamble J."/>
            <person name="Gupta D."/>
            <person name="Gupta Y."/>
            <person name="Jackson L."/>
            <person name="Malandrin L."/>
            <person name="Malas T.B."/>
            <person name="Moussa E."/>
            <person name="Nair M."/>
            <person name="Reid A.J."/>
            <person name="Sanders M."/>
            <person name="Sharma J."/>
            <person name="Tracey A."/>
            <person name="Quail M.A."/>
            <person name="Weir W."/>
            <person name="Wastling J.M."/>
            <person name="Hall N."/>
            <person name="Willadsen P."/>
            <person name="Lingelbach K."/>
            <person name="Shiels B."/>
            <person name="Tait A."/>
            <person name="Berriman M."/>
            <person name="Allred D.R."/>
            <person name="Pain A."/>
        </authorList>
    </citation>
    <scope>NUCLEOTIDE SEQUENCE [LARGE SCALE GENOMIC DNA]</scope>
    <source>
        <strain evidence="3">Bond</strain>
    </source>
</reference>
<feature type="transmembrane region" description="Helical" evidence="1">
    <location>
        <begin position="1709"/>
        <end position="1730"/>
    </location>
</feature>
<keyword evidence="1" id="KW-1133">Transmembrane helix</keyword>
<keyword evidence="1" id="KW-0812">Transmembrane</keyword>
<dbReference type="InterPro" id="IPR050163">
    <property type="entry name" value="Apolipoprotein_A1/A4/E"/>
</dbReference>
<keyword evidence="1" id="KW-0472">Membrane</keyword>
<evidence type="ECO:0000256" key="1">
    <source>
        <dbReference type="SAM" id="Phobius"/>
    </source>
</evidence>
<sequence length="1771" mass="197802">MAPQFKKLTDCPENLREAIDWLIQVRHGSGNGLGELAKALKKLIEEAIEKAYTTNLNALLKLLDPSKTYSCCKGKMIEIEKLKDSKNPENKHFNDLKTKCESIKNCYKSHLDDSQQKAYLDIVSKLDRLLKLKEGLTGLTDETQCKDLLTNLCTGLETFLGFNPSSKGYDGTGIVYSDLDRLCDAVMGFLKGVLESVKNENEVTTYDKYISEPNKRLNEVIKLLEEKIGSGRDGLAESVEKVKRWLEGYDKKLDEKTSEVTKHLDTLINEIDSDINDVQGLSTYRLFQQYDSCSLIATRMTGHIHLAEKDLKNVDSEMGDKLAPSMKSLHQAVNNFKKSADNKDIEELNKFAGSELDTLRCSVEGKVTHRIISVRETLQTEFQQKIEDPIKKVKTKLTSVDEDLKTWIQAAKKLLQGAVTAAGDVNTDLDPLTVEPALSVAATLVDTKIGTTGRKDSEFKKLDKEADEIYRSAYGIHSQLSGAVYGILSKLEKISEAIDMSTKAIGTVTASGGWGDTIEELHRALNTDLESQLNNLKKMNYNYGSYKDGREAFTNIFNAVKAQIEGLKELKNDKSTGGQSNKSEAMLKCLETITRVKAEFQEAVSVFKTRIMAISQTGGSRHVQDANASMQKLNEISKSVGEANSSIIKMLKAIQDDINANVDQIWKHNGGRAPEYVQATGAMKEVYKQVGAFQNDVLDKIGDGKKQNSDTLRGKLETSRNELHTLANQIKIKLATDIESKLGIIQTNIQKSVSAITSQLRTLRTTLQDQVINKIEKLKTSGLGPANDNWAETTSTAKGLAHIEANLKGIIGNSDGSQPETVEGIIKKAGEFFQKINDEADKAFKEINEYVAKEVGTTTTNVRNKAQRIYANRIQKEVEKLKSIVNTQKSEIRNIVDKDRASGIKCLLWNMKNNHDTLTQCAGIHELKWTADKLRHYLDPLLDYILQQSMTPPLYPTGHVKHNANSDNVEKLKKKLDNLLTKLHESNHFDRTFSDNLAALKQQLTTFPPSSFSGIFNGVLLDGLRAGLDGLCSQLCYSYVNRYSGLKFEGELRKNLHNVLQPGKVYEKYDLTEEGKNCAKVCLTVFSTLFNDLSHLKERCNGGWRFRTINTTNKLGIFFETRGYIVPKNADNQNAELNRTKKGESIMTSAMKLFNVRGAGYLEQCHHCLETYYQVCHISTFAAKKRPCNIYEILCWLSGLPCNAVYDTLLQSALSDPFEDSNKPSDDFDGTPVFDLGSSKIEAYPQAITYEDTRNALIHVCSQSYDLLTTILGTGDAATFYASDFSNNSMQFHYPTSGEDCLDMLSDILRRLLPQLQFLHSKCRESAKHHGWRECLYGKHIPTTKWQCTDYATGKATCQPKDQPCCQATCQAKCQPNCQPMSPLMSYLNDCLPGHLPHQLTKLGCKYECATCPTTSKLGMPCMTPLGFRQFSSSVRTGNDICNVISKLLSNSHIARLLCLSPKAPSTLPEHFGFALTLAKGLSAASPRRVDSVVTFADSFATSITKGSIKLYDETSKLTIPLRNAYGDGESAHGDRHNEATKADLSSLAMTQSCVLPNKHLYCAPYLKSLCGDNYYYLAQKDSATYLSWAIYSPWTLYRFLNCLYDAFCNISCKDWGCPSCVPADSCKKGQHGVGNSCRCNSLVGCRGVLSTFYNYGFTFGNATSLLDINNKRYCRNFQAQLKNVLDSEYFRKLFEKCDEFLWIIRQPFSYLVLALWLLSLLYLLHIMVVRLDLLHIKSHLHSPSSHRIAAQSLLAAARLGKLAKISYLQA</sequence>
<evidence type="ECO:0000313" key="3">
    <source>
        <dbReference type="Proteomes" id="UP000033188"/>
    </source>
</evidence>
<name>A0A061D5Y2_BABBI</name>
<dbReference type="PANTHER" id="PTHR18976:SF34">
    <property type="entry name" value="LIPID-BINDING PROTEIN"/>
    <property type="match status" value="1"/>
</dbReference>
<keyword evidence="3" id="KW-1185">Reference proteome</keyword>
<dbReference type="RefSeq" id="XP_012768307.1">
    <property type="nucleotide sequence ID" value="XM_012912853.1"/>
</dbReference>
<dbReference type="Proteomes" id="UP000033188">
    <property type="component" value="Chromosome 3"/>
</dbReference>
<dbReference type="VEuPathDB" id="PiroplasmaDB:BBBOND_0300260"/>